<keyword evidence="6" id="KW-0813">Transport</keyword>
<dbReference type="HAMAP" id="MF_01844">
    <property type="entry name" value="NhaA"/>
    <property type="match status" value="1"/>
</dbReference>
<evidence type="ECO:0000313" key="7">
    <source>
        <dbReference type="EMBL" id="GAO40300.1"/>
    </source>
</evidence>
<feature type="transmembrane region" description="Helical" evidence="6">
    <location>
        <begin position="327"/>
        <end position="348"/>
    </location>
</feature>
<keyword evidence="8" id="KW-1185">Reference proteome</keyword>
<feature type="transmembrane region" description="Helical" evidence="6">
    <location>
        <begin position="124"/>
        <end position="142"/>
    </location>
</feature>
<dbReference type="PANTHER" id="PTHR30341">
    <property type="entry name" value="SODIUM ION/PROTON ANTIPORTER NHAA-RELATED"/>
    <property type="match status" value="1"/>
</dbReference>
<dbReference type="NCBIfam" id="NF007112">
    <property type="entry name" value="PRK09561.1"/>
    <property type="match status" value="1"/>
</dbReference>
<keyword evidence="3 6" id="KW-0812">Transmembrane</keyword>
<comment type="similarity">
    <text evidence="6">Belongs to the NhaA Na(+)/H(+) (TC 2.A.33) antiporter family.</text>
</comment>
<keyword evidence="5 6" id="KW-0472">Membrane</keyword>
<dbReference type="AlphaFoldDB" id="A0A0E9MT39"/>
<sequence length="387" mass="40434">MRDFLESEASGGILLIGAALLALIAANLPATRDAYALFVHATTGPELTPKLGPMTVHLWVNDGLMALFFLLVGLEIKREVIDGQLARPADRRLPIVAAAAGMAAPALIYLAITGGTPGLSHGWAIPAATDIAFAIGVLALLGSRAPSSLKLFLTTVAIVDDMGAVAIIAAVYTEALNLAALAGAAVVLAAMIAMNRLGVKRLWPYGIAFVALWYLVLLSGVHATIAGVLAAMTIPIKRTPGAPDAEDSPLHRLEHALHPWVAYAIVPLFGFVNAGVAFGHSPLFAPLPLGIVAGLFLGKQLGVFGAVWATVRLGWTAKPPGASWAQIYGVALLCGIGFTMSLFIGGLAFRRPEMIDEAKIGILCGSLLSALAGWLVLRFADRRRVPI</sequence>
<feature type="transmembrane region" description="Helical" evidence="6">
    <location>
        <begin position="151"/>
        <end position="172"/>
    </location>
</feature>
<evidence type="ECO:0000256" key="2">
    <source>
        <dbReference type="ARBA" id="ARBA00022475"/>
    </source>
</evidence>
<feature type="transmembrane region" description="Helical" evidence="6">
    <location>
        <begin position="283"/>
        <end position="307"/>
    </location>
</feature>
<keyword evidence="6" id="KW-0915">Sodium</keyword>
<comment type="subcellular location">
    <subcellularLocation>
        <location evidence="1">Cell inner membrane</location>
        <topology evidence="1">Multi-pass membrane protein</topology>
    </subcellularLocation>
    <subcellularLocation>
        <location evidence="6">Cell membrane</location>
        <topology evidence="6">Multi-pass membrane protein</topology>
    </subcellularLocation>
</comment>
<keyword evidence="6" id="KW-0406">Ion transport</keyword>
<keyword evidence="4 6" id="KW-1133">Transmembrane helix</keyword>
<dbReference type="EMBL" id="BBWU01000046">
    <property type="protein sequence ID" value="GAO40300.1"/>
    <property type="molecule type" value="Genomic_DNA"/>
</dbReference>
<dbReference type="GO" id="GO:0015385">
    <property type="term" value="F:sodium:proton antiporter activity"/>
    <property type="evidence" value="ECO:0007669"/>
    <property type="project" value="UniProtKB-UniRule"/>
</dbReference>
<comment type="caution">
    <text evidence="7">The sequence shown here is derived from an EMBL/GenBank/DDBJ whole genome shotgun (WGS) entry which is preliminary data.</text>
</comment>
<keyword evidence="2 6" id="KW-1003">Cell membrane</keyword>
<evidence type="ECO:0000313" key="8">
    <source>
        <dbReference type="Proteomes" id="UP000033202"/>
    </source>
</evidence>
<evidence type="ECO:0000256" key="6">
    <source>
        <dbReference type="HAMAP-Rule" id="MF_01844"/>
    </source>
</evidence>
<proteinExistence type="inferred from homology"/>
<dbReference type="GO" id="GO:0005886">
    <property type="term" value="C:plasma membrane"/>
    <property type="evidence" value="ECO:0007669"/>
    <property type="project" value="UniProtKB-SubCell"/>
</dbReference>
<feature type="transmembrane region" description="Helical" evidence="6">
    <location>
        <begin position="360"/>
        <end position="380"/>
    </location>
</feature>
<gene>
    <name evidence="6 7" type="primary">nhaA</name>
    <name evidence="7" type="ORF">SCH01S_46_00070</name>
</gene>
<reference evidence="7 8" key="1">
    <citation type="submission" date="2015-04" db="EMBL/GenBank/DDBJ databases">
        <title>Whole genome shotgun sequence of Sphingomonas changbaiensis NBRC 104936.</title>
        <authorList>
            <person name="Katano-Makiyama Y."/>
            <person name="Hosoyama A."/>
            <person name="Hashimoto M."/>
            <person name="Noguchi M."/>
            <person name="Tsuchikane K."/>
            <person name="Ohji S."/>
            <person name="Yamazoe A."/>
            <person name="Ichikawa N."/>
            <person name="Kimura A."/>
            <person name="Fujita N."/>
        </authorList>
    </citation>
    <scope>NUCLEOTIDE SEQUENCE [LARGE SCALE GENOMIC DNA]</scope>
    <source>
        <strain evidence="7 8">NBRC 104936</strain>
    </source>
</reference>
<feature type="transmembrane region" description="Helical" evidence="6">
    <location>
        <begin position="211"/>
        <end position="236"/>
    </location>
</feature>
<keyword evidence="6" id="KW-0739">Sodium transport</keyword>
<evidence type="ECO:0000256" key="3">
    <source>
        <dbReference type="ARBA" id="ARBA00022692"/>
    </source>
</evidence>
<feature type="transmembrane region" description="Helical" evidence="6">
    <location>
        <begin position="256"/>
        <end position="276"/>
    </location>
</feature>
<dbReference type="STRING" id="1219043.SCH01S_46_00070"/>
<dbReference type="Pfam" id="PF06965">
    <property type="entry name" value="Na_H_antiport_1"/>
    <property type="match status" value="1"/>
</dbReference>
<dbReference type="Gene3D" id="1.20.1530.10">
    <property type="entry name" value="Na+/H+ antiporter like domain"/>
    <property type="match status" value="1"/>
</dbReference>
<organism evidence="7 8">
    <name type="scientific">Sphingomonas changbaiensis NBRC 104936</name>
    <dbReference type="NCBI Taxonomy" id="1219043"/>
    <lineage>
        <taxon>Bacteria</taxon>
        <taxon>Pseudomonadati</taxon>
        <taxon>Pseudomonadota</taxon>
        <taxon>Alphaproteobacteria</taxon>
        <taxon>Sphingomonadales</taxon>
        <taxon>Sphingomonadaceae</taxon>
        <taxon>Sphingomonas</taxon>
    </lineage>
</organism>
<feature type="transmembrane region" description="Helical" evidence="6">
    <location>
        <begin position="93"/>
        <end position="112"/>
    </location>
</feature>
<evidence type="ECO:0000256" key="4">
    <source>
        <dbReference type="ARBA" id="ARBA00022989"/>
    </source>
</evidence>
<evidence type="ECO:0000256" key="1">
    <source>
        <dbReference type="ARBA" id="ARBA00004429"/>
    </source>
</evidence>
<evidence type="ECO:0000256" key="5">
    <source>
        <dbReference type="ARBA" id="ARBA00023136"/>
    </source>
</evidence>
<feature type="transmembrane region" description="Helical" evidence="6">
    <location>
        <begin position="12"/>
        <end position="31"/>
    </location>
</feature>
<dbReference type="InterPro" id="IPR023171">
    <property type="entry name" value="Na/H_antiporter_dom_sf"/>
</dbReference>
<comment type="catalytic activity">
    <reaction evidence="6">
        <text>Na(+)(in) + 2 H(+)(out) = Na(+)(out) + 2 H(+)(in)</text>
        <dbReference type="Rhea" id="RHEA:29251"/>
        <dbReference type="ChEBI" id="CHEBI:15378"/>
        <dbReference type="ChEBI" id="CHEBI:29101"/>
    </reaction>
</comment>
<feature type="transmembrane region" description="Helical" evidence="6">
    <location>
        <begin position="178"/>
        <end position="199"/>
    </location>
</feature>
<dbReference type="NCBIfam" id="NF007111">
    <property type="entry name" value="PRK09560.1"/>
    <property type="match status" value="1"/>
</dbReference>
<feature type="transmembrane region" description="Helical" evidence="6">
    <location>
        <begin position="51"/>
        <end position="72"/>
    </location>
</feature>
<accession>A0A0E9MT39</accession>
<comment type="function">
    <text evidence="6">Na(+)/H(+) antiporter that extrudes sodium in exchange for external protons.</text>
</comment>
<dbReference type="Proteomes" id="UP000033202">
    <property type="component" value="Unassembled WGS sequence"/>
</dbReference>
<dbReference type="GO" id="GO:0006885">
    <property type="term" value="P:regulation of pH"/>
    <property type="evidence" value="ECO:0007669"/>
    <property type="project" value="UniProtKB-UniRule"/>
</dbReference>
<keyword evidence="6" id="KW-0050">Antiport</keyword>
<dbReference type="NCBIfam" id="TIGR00773">
    <property type="entry name" value="NhaA"/>
    <property type="match status" value="1"/>
</dbReference>
<name>A0A0E9MT39_9SPHN</name>
<dbReference type="InterPro" id="IPR004670">
    <property type="entry name" value="NhaA"/>
</dbReference>
<dbReference type="PANTHER" id="PTHR30341:SF0">
    <property type="entry name" value="NA(+)_H(+) ANTIPORTER NHAA"/>
    <property type="match status" value="1"/>
</dbReference>
<protein>
    <recommendedName>
        <fullName evidence="6">Na(+)/H(+) antiporter NhaA</fullName>
    </recommendedName>
    <alternativeName>
        <fullName evidence="6">Sodium/proton antiporter NhaA</fullName>
    </alternativeName>
</protein>